<protein>
    <submittedName>
        <fullName evidence="2">Uncharacterized protein</fullName>
    </submittedName>
</protein>
<feature type="compositionally biased region" description="Basic and acidic residues" evidence="1">
    <location>
        <begin position="53"/>
        <end position="64"/>
    </location>
</feature>
<evidence type="ECO:0000313" key="3">
    <source>
        <dbReference type="Proteomes" id="UP000036947"/>
    </source>
</evidence>
<keyword evidence="3" id="KW-1185">Reference proteome</keyword>
<name>A0A0L0NK74_TOLOC</name>
<accession>A0A0L0NK74</accession>
<dbReference type="Proteomes" id="UP000036947">
    <property type="component" value="Unassembled WGS sequence"/>
</dbReference>
<evidence type="ECO:0000313" key="2">
    <source>
        <dbReference type="EMBL" id="KND94443.1"/>
    </source>
</evidence>
<feature type="region of interest" description="Disordered" evidence="1">
    <location>
        <begin position="26"/>
        <end position="81"/>
    </location>
</feature>
<evidence type="ECO:0000256" key="1">
    <source>
        <dbReference type="SAM" id="MobiDB-lite"/>
    </source>
</evidence>
<organism evidence="2 3">
    <name type="scientific">Tolypocladium ophioglossoides (strain CBS 100239)</name>
    <name type="common">Snaketongue truffleclub</name>
    <name type="synonym">Elaphocordyceps ophioglossoides</name>
    <dbReference type="NCBI Taxonomy" id="1163406"/>
    <lineage>
        <taxon>Eukaryota</taxon>
        <taxon>Fungi</taxon>
        <taxon>Dikarya</taxon>
        <taxon>Ascomycota</taxon>
        <taxon>Pezizomycotina</taxon>
        <taxon>Sordariomycetes</taxon>
        <taxon>Hypocreomycetidae</taxon>
        <taxon>Hypocreales</taxon>
        <taxon>Ophiocordycipitaceae</taxon>
        <taxon>Tolypocladium</taxon>
    </lineage>
</organism>
<sequence length="81" mass="8894">MNCNIKAGRPQESTVRSVTQVAEISTVRTAAAHPALPKPTPPEDTQPIMSANTRERPQSSRDRAGVLPRQRGPRFGEFERG</sequence>
<gene>
    <name evidence="2" type="ORF">TOPH_00999</name>
</gene>
<comment type="caution">
    <text evidence="2">The sequence shown here is derived from an EMBL/GenBank/DDBJ whole genome shotgun (WGS) entry which is preliminary data.</text>
</comment>
<proteinExistence type="predicted"/>
<reference evidence="2 3" key="1">
    <citation type="journal article" date="2015" name="BMC Genomics">
        <title>The genome of the truffle-parasite Tolypocladium ophioglossoides and the evolution of antifungal peptaibiotics.</title>
        <authorList>
            <person name="Quandt C.A."/>
            <person name="Bushley K.E."/>
            <person name="Spatafora J.W."/>
        </authorList>
    </citation>
    <scope>NUCLEOTIDE SEQUENCE [LARGE SCALE GENOMIC DNA]</scope>
    <source>
        <strain evidence="2 3">CBS 100239</strain>
    </source>
</reference>
<dbReference type="AlphaFoldDB" id="A0A0L0NK74"/>
<dbReference type="EMBL" id="LFRF01000002">
    <property type="protein sequence ID" value="KND94443.1"/>
    <property type="molecule type" value="Genomic_DNA"/>
</dbReference>